<proteinExistence type="predicted"/>
<gene>
    <name evidence="1" type="ORF">SAMN05192563_102833</name>
</gene>
<evidence type="ECO:0000313" key="2">
    <source>
        <dbReference type="Proteomes" id="UP000198844"/>
    </source>
</evidence>
<dbReference type="Proteomes" id="UP000198844">
    <property type="component" value="Unassembled WGS sequence"/>
</dbReference>
<accession>A0A1I7EL54</accession>
<dbReference type="EMBL" id="FPBH01000028">
    <property type="protein sequence ID" value="SFU24601.1"/>
    <property type="molecule type" value="Genomic_DNA"/>
</dbReference>
<sequence>MLDGTRILRAFLYQPGALPMLLDEIDAIQNPGLGAALIWRSVCGYYGASNKADGCPAVLAFLVLPLILNEDLRKIVTTTFKSSGIRKFESKFVNQVDLLFSIQERAAEMRDLSRRSLALSLSTGLLALSTESALLWPRSTTLTRALPSDVLKLASAAEKLGIWAQQTSLRELCHSLRLEL</sequence>
<reference evidence="1 2" key="1">
    <citation type="submission" date="2016-10" db="EMBL/GenBank/DDBJ databases">
        <authorList>
            <person name="de Groot N.N."/>
        </authorList>
    </citation>
    <scope>NUCLEOTIDE SEQUENCE [LARGE SCALE GENOMIC DNA]</scope>
    <source>
        <strain evidence="1 2">LMG 27731</strain>
    </source>
</reference>
<evidence type="ECO:0000313" key="1">
    <source>
        <dbReference type="EMBL" id="SFU24601.1"/>
    </source>
</evidence>
<dbReference type="Pfam" id="PF20131">
    <property type="entry name" value="MC3"/>
    <property type="match status" value="1"/>
</dbReference>
<dbReference type="AlphaFoldDB" id="A0A1I7EL54"/>
<name>A0A1I7EL54_9BURK</name>
<dbReference type="InterPro" id="IPR045390">
    <property type="entry name" value="ABC-3C_MC3"/>
</dbReference>
<protein>
    <submittedName>
        <fullName evidence="1">Uncharacterized protein</fullName>
    </submittedName>
</protein>
<organism evidence="1 2">
    <name type="scientific">Paraburkholderia aspalathi</name>
    <dbReference type="NCBI Taxonomy" id="1324617"/>
    <lineage>
        <taxon>Bacteria</taxon>
        <taxon>Pseudomonadati</taxon>
        <taxon>Pseudomonadota</taxon>
        <taxon>Betaproteobacteria</taxon>
        <taxon>Burkholderiales</taxon>
        <taxon>Burkholderiaceae</taxon>
        <taxon>Paraburkholderia</taxon>
    </lineage>
</organism>